<dbReference type="Pfam" id="PF13384">
    <property type="entry name" value="HTH_23"/>
    <property type="match status" value="1"/>
</dbReference>
<accession>A0A4R6TSF8</accession>
<gene>
    <name evidence="3" type="ORF">DFQ45_1261</name>
</gene>
<dbReference type="Proteomes" id="UP000294575">
    <property type="component" value="Unassembled WGS sequence"/>
</dbReference>
<dbReference type="Pfam" id="PF13592">
    <property type="entry name" value="HTH_33"/>
    <property type="match status" value="1"/>
</dbReference>
<evidence type="ECO:0000259" key="1">
    <source>
        <dbReference type="Pfam" id="PF13358"/>
    </source>
</evidence>
<proteinExistence type="predicted"/>
<evidence type="ECO:0000313" key="3">
    <source>
        <dbReference type="EMBL" id="TDQ33800.1"/>
    </source>
</evidence>
<comment type="caution">
    <text evidence="3">The sequence shown here is derived from an EMBL/GenBank/DDBJ whole genome shotgun (WGS) entry which is preliminary data.</text>
</comment>
<feature type="domain" description="Winged helix-turn helix" evidence="2">
    <location>
        <begin position="105"/>
        <end position="162"/>
    </location>
</feature>
<dbReference type="InterPro" id="IPR009057">
    <property type="entry name" value="Homeodomain-like_sf"/>
</dbReference>
<sequence>MYNLNIMKIDARKLSPEEQREKRTIALRMREQGYTFKATAEAVGVHMRTVAKWTETAAQEGKQAAIKGGQRGAKAGERRSLSSSQEVLIQTLITDKMPDQLKLGFALWTRDAVRELIQERCDFLMPVRTVGEYLKRWGYTPQRPLKRAYQQNPKVVQRWLDEEYPLIAQRAKVENAEIQWADETGVRSDSHGGRSFAPAGKTPVRLVSGSRFATNMISSVTNRGKLRFMMYRETMTSQVLIRFLDRLVRGSEGRKIFLILDNLRVHHSKKVAAWVEARKEQIELFFLPAYAPELNPDEYLNGDLKQQLKTGRAARTQAELEERVRSILRRIQRRPGRVSSYFRHPKIAYAA</sequence>
<dbReference type="AlphaFoldDB" id="A0A4R6TSF8"/>
<reference evidence="3 4" key="1">
    <citation type="submission" date="2019-03" db="EMBL/GenBank/DDBJ databases">
        <title>Genomic Encyclopedia of Type Strains, Phase IV (KMG-IV): sequencing the most valuable type-strain genomes for metagenomic binning, comparative biology and taxonomic classification.</title>
        <authorList>
            <person name="Goeker M."/>
        </authorList>
    </citation>
    <scope>NUCLEOTIDE SEQUENCE [LARGE SCALE GENOMIC DNA]</scope>
    <source>
        <strain evidence="3 4">DSM 28679</strain>
    </source>
</reference>
<dbReference type="InterPro" id="IPR025959">
    <property type="entry name" value="Winged_HTH_dom"/>
</dbReference>
<evidence type="ECO:0000259" key="2">
    <source>
        <dbReference type="Pfam" id="PF13592"/>
    </source>
</evidence>
<name>A0A4R6TSF8_9GAMM</name>
<dbReference type="NCBIfam" id="NF033545">
    <property type="entry name" value="transpos_IS630"/>
    <property type="match status" value="1"/>
</dbReference>
<dbReference type="Pfam" id="PF13358">
    <property type="entry name" value="DDE_3"/>
    <property type="match status" value="1"/>
</dbReference>
<feature type="domain" description="Tc1-like transposase DDE" evidence="1">
    <location>
        <begin position="178"/>
        <end position="320"/>
    </location>
</feature>
<keyword evidence="4" id="KW-1185">Reference proteome</keyword>
<dbReference type="GO" id="GO:0003676">
    <property type="term" value="F:nucleic acid binding"/>
    <property type="evidence" value="ECO:0007669"/>
    <property type="project" value="InterPro"/>
</dbReference>
<dbReference type="InterPro" id="IPR047655">
    <property type="entry name" value="Transpos_IS630-like"/>
</dbReference>
<dbReference type="EMBL" id="SNYK01000026">
    <property type="protein sequence ID" value="TDQ33800.1"/>
    <property type="molecule type" value="Genomic_DNA"/>
</dbReference>
<dbReference type="Gene3D" id="3.30.420.10">
    <property type="entry name" value="Ribonuclease H-like superfamily/Ribonuclease H"/>
    <property type="match status" value="1"/>
</dbReference>
<dbReference type="PANTHER" id="PTHR46564:SF1">
    <property type="entry name" value="TRANSPOSASE"/>
    <property type="match status" value="1"/>
</dbReference>
<evidence type="ECO:0000313" key="4">
    <source>
        <dbReference type="Proteomes" id="UP000294575"/>
    </source>
</evidence>
<dbReference type="PANTHER" id="PTHR46564">
    <property type="entry name" value="TRANSPOSASE"/>
    <property type="match status" value="1"/>
</dbReference>
<organism evidence="3 4">
    <name type="scientific">Thiopseudomonas denitrificans</name>
    <dbReference type="NCBI Taxonomy" id="1501432"/>
    <lineage>
        <taxon>Bacteria</taxon>
        <taxon>Pseudomonadati</taxon>
        <taxon>Pseudomonadota</taxon>
        <taxon>Gammaproteobacteria</taxon>
        <taxon>Pseudomonadales</taxon>
        <taxon>Pseudomonadaceae</taxon>
        <taxon>Thiopseudomonas</taxon>
    </lineage>
</organism>
<dbReference type="SUPFAM" id="SSF46689">
    <property type="entry name" value="Homeodomain-like"/>
    <property type="match status" value="1"/>
</dbReference>
<protein>
    <submittedName>
        <fullName evidence="3">Transposase</fullName>
    </submittedName>
</protein>
<dbReference type="InterPro" id="IPR036397">
    <property type="entry name" value="RNaseH_sf"/>
</dbReference>
<dbReference type="InterPro" id="IPR038717">
    <property type="entry name" value="Tc1-like_DDE_dom"/>
</dbReference>